<dbReference type="OrthoDB" id="331544at2759"/>
<dbReference type="AlphaFoldDB" id="A0A2U1PIB7"/>
<protein>
    <submittedName>
        <fullName evidence="2">GDP-D-mannose-3',5'-epimerase</fullName>
    </submittedName>
</protein>
<dbReference type="SUPFAM" id="SSF51735">
    <property type="entry name" value="NAD(P)-binding Rossmann-fold domains"/>
    <property type="match status" value="1"/>
</dbReference>
<dbReference type="EMBL" id="PKPP01001113">
    <property type="protein sequence ID" value="PWA85501.1"/>
    <property type="molecule type" value="Genomic_DNA"/>
</dbReference>
<dbReference type="STRING" id="35608.A0A2U1PIB7"/>
<sequence length="191" mass="20916">MEDGGDGGNGGDGAGGDDFYPKVSMVIKFYPLQNAYGLEKLAAEKLCRPCAKDFGIECKTGRCHNICGLLGTWKGGREKAPSAFYRKGLISLNFREMGFKLDLLTSLMNVLEVLRKGVSLDMDVAIDGSIVTEGEPSVLDAQMEYVVEELKPAVYVKGNGEVQKKMNALRELRRLLSRSEFPSVEIALNVE</sequence>
<reference evidence="2 3" key="1">
    <citation type="journal article" date="2018" name="Mol. Plant">
        <title>The genome of Artemisia annua provides insight into the evolution of Asteraceae family and artemisinin biosynthesis.</title>
        <authorList>
            <person name="Shen Q."/>
            <person name="Zhang L."/>
            <person name="Liao Z."/>
            <person name="Wang S."/>
            <person name="Yan T."/>
            <person name="Shi P."/>
            <person name="Liu M."/>
            <person name="Fu X."/>
            <person name="Pan Q."/>
            <person name="Wang Y."/>
            <person name="Lv Z."/>
            <person name="Lu X."/>
            <person name="Zhang F."/>
            <person name="Jiang W."/>
            <person name="Ma Y."/>
            <person name="Chen M."/>
            <person name="Hao X."/>
            <person name="Li L."/>
            <person name="Tang Y."/>
            <person name="Lv G."/>
            <person name="Zhou Y."/>
            <person name="Sun X."/>
            <person name="Brodelius P.E."/>
            <person name="Rose J.K.C."/>
            <person name="Tang K."/>
        </authorList>
    </citation>
    <scope>NUCLEOTIDE SEQUENCE [LARGE SCALE GENOMIC DNA]</scope>
    <source>
        <strain evidence="3">cv. Huhao1</strain>
        <tissue evidence="2">Leaf</tissue>
    </source>
</reference>
<dbReference type="InterPro" id="IPR036291">
    <property type="entry name" value="NAD(P)-bd_dom_sf"/>
</dbReference>
<accession>A0A2U1PIB7</accession>
<dbReference type="Gene3D" id="3.90.25.10">
    <property type="entry name" value="UDP-galactose 4-epimerase, domain 1"/>
    <property type="match status" value="1"/>
</dbReference>
<name>A0A2U1PIB7_ARTAN</name>
<dbReference type="Proteomes" id="UP000245207">
    <property type="component" value="Unassembled WGS sequence"/>
</dbReference>
<evidence type="ECO:0000313" key="3">
    <source>
        <dbReference type="Proteomes" id="UP000245207"/>
    </source>
</evidence>
<gene>
    <name evidence="2" type="ORF">CTI12_AA148290</name>
</gene>
<dbReference type="Gene3D" id="3.40.50.720">
    <property type="entry name" value="NAD(P)-binding Rossmann-like Domain"/>
    <property type="match status" value="1"/>
</dbReference>
<proteinExistence type="predicted"/>
<keyword evidence="3" id="KW-1185">Reference proteome</keyword>
<comment type="caution">
    <text evidence="2">The sequence shown here is derived from an EMBL/GenBank/DDBJ whole genome shotgun (WGS) entry which is preliminary data.</text>
</comment>
<evidence type="ECO:0000259" key="1">
    <source>
        <dbReference type="Pfam" id="PF01370"/>
    </source>
</evidence>
<feature type="domain" description="NAD-dependent epimerase/dehydratase" evidence="1">
    <location>
        <begin position="29"/>
        <end position="70"/>
    </location>
</feature>
<dbReference type="InterPro" id="IPR001509">
    <property type="entry name" value="Epimerase_deHydtase"/>
</dbReference>
<organism evidence="2 3">
    <name type="scientific">Artemisia annua</name>
    <name type="common">Sweet wormwood</name>
    <dbReference type="NCBI Taxonomy" id="35608"/>
    <lineage>
        <taxon>Eukaryota</taxon>
        <taxon>Viridiplantae</taxon>
        <taxon>Streptophyta</taxon>
        <taxon>Embryophyta</taxon>
        <taxon>Tracheophyta</taxon>
        <taxon>Spermatophyta</taxon>
        <taxon>Magnoliopsida</taxon>
        <taxon>eudicotyledons</taxon>
        <taxon>Gunneridae</taxon>
        <taxon>Pentapetalae</taxon>
        <taxon>asterids</taxon>
        <taxon>campanulids</taxon>
        <taxon>Asterales</taxon>
        <taxon>Asteraceae</taxon>
        <taxon>Asteroideae</taxon>
        <taxon>Anthemideae</taxon>
        <taxon>Artemisiinae</taxon>
        <taxon>Artemisia</taxon>
    </lineage>
</organism>
<dbReference type="Pfam" id="PF01370">
    <property type="entry name" value="Epimerase"/>
    <property type="match status" value="1"/>
</dbReference>
<evidence type="ECO:0000313" key="2">
    <source>
        <dbReference type="EMBL" id="PWA85501.1"/>
    </source>
</evidence>